<organism evidence="1 2">
    <name type="scientific">Leptidea sinapis</name>
    <dbReference type="NCBI Taxonomy" id="189913"/>
    <lineage>
        <taxon>Eukaryota</taxon>
        <taxon>Metazoa</taxon>
        <taxon>Ecdysozoa</taxon>
        <taxon>Arthropoda</taxon>
        <taxon>Hexapoda</taxon>
        <taxon>Insecta</taxon>
        <taxon>Pterygota</taxon>
        <taxon>Neoptera</taxon>
        <taxon>Endopterygota</taxon>
        <taxon>Lepidoptera</taxon>
        <taxon>Glossata</taxon>
        <taxon>Ditrysia</taxon>
        <taxon>Papilionoidea</taxon>
        <taxon>Pieridae</taxon>
        <taxon>Dismorphiinae</taxon>
        <taxon>Leptidea</taxon>
    </lineage>
</organism>
<reference evidence="1 2" key="1">
    <citation type="submission" date="2017-07" db="EMBL/GenBank/DDBJ databases">
        <authorList>
            <person name="Talla V."/>
            <person name="Backstrom N."/>
        </authorList>
    </citation>
    <scope>NUCLEOTIDE SEQUENCE [LARGE SCALE GENOMIC DNA]</scope>
</reference>
<keyword evidence="2" id="KW-1185">Reference proteome</keyword>
<accession>A0A5E4PT79</accession>
<gene>
    <name evidence="1" type="ORF">LSINAPIS_LOCUS1923</name>
</gene>
<dbReference type="Proteomes" id="UP000324832">
    <property type="component" value="Unassembled WGS sequence"/>
</dbReference>
<evidence type="ECO:0000313" key="2">
    <source>
        <dbReference type="Proteomes" id="UP000324832"/>
    </source>
</evidence>
<proteinExistence type="predicted"/>
<protein>
    <submittedName>
        <fullName evidence="1">Uncharacterized protein</fullName>
    </submittedName>
</protein>
<dbReference type="EMBL" id="FZQP02000360">
    <property type="protein sequence ID" value="VVC88584.1"/>
    <property type="molecule type" value="Genomic_DNA"/>
</dbReference>
<name>A0A5E4PT79_9NEOP</name>
<evidence type="ECO:0000313" key="1">
    <source>
        <dbReference type="EMBL" id="VVC88584.1"/>
    </source>
</evidence>
<feature type="non-terminal residue" evidence="1">
    <location>
        <position position="1"/>
    </location>
</feature>
<sequence length="11" mass="1347">IILHEFLYLSV</sequence>